<comment type="similarity">
    <text evidence="1">Belongs to the thioredoxin family.</text>
</comment>
<dbReference type="InterPro" id="IPR010357">
    <property type="entry name" value="TXNDC17_dom"/>
</dbReference>
<dbReference type="Pfam" id="PF06110">
    <property type="entry name" value="TXD17-like_Trx"/>
    <property type="match status" value="1"/>
</dbReference>
<dbReference type="Proteomes" id="UP001174694">
    <property type="component" value="Unassembled WGS sequence"/>
</dbReference>
<dbReference type="InterPro" id="IPR045108">
    <property type="entry name" value="TXNDC17-like"/>
</dbReference>
<accession>A0AA38RID6</accession>
<proteinExistence type="inferred from homology"/>
<sequence>MPLQPSNVAPASLAQRLVQDAASTQKPTFLVVYASLTKGRSWCGDCRKAEPFLEKKFAEKDAEVVYAGEPQEWRKPDNPWRQAPFNVTNLPTLLKVTANGKWHKLVEADVYNQRKLDDFVDWK</sequence>
<evidence type="ECO:0000259" key="2">
    <source>
        <dbReference type="Pfam" id="PF06110"/>
    </source>
</evidence>
<feature type="domain" description="Thioredoxin" evidence="2">
    <location>
        <begin position="15"/>
        <end position="119"/>
    </location>
</feature>
<dbReference type="EMBL" id="JANBVO010000008">
    <property type="protein sequence ID" value="KAJ9150281.1"/>
    <property type="molecule type" value="Genomic_DNA"/>
</dbReference>
<comment type="caution">
    <text evidence="3">The sequence shown here is derived from an EMBL/GenBank/DDBJ whole genome shotgun (WGS) entry which is preliminary data.</text>
</comment>
<evidence type="ECO:0000313" key="3">
    <source>
        <dbReference type="EMBL" id="KAJ9150281.1"/>
    </source>
</evidence>
<dbReference type="GO" id="GO:0047134">
    <property type="term" value="F:protein-disulfide reductase [NAD(P)H] activity"/>
    <property type="evidence" value="ECO:0007669"/>
    <property type="project" value="InterPro"/>
</dbReference>
<dbReference type="InterPro" id="IPR036249">
    <property type="entry name" value="Thioredoxin-like_sf"/>
</dbReference>
<evidence type="ECO:0000313" key="4">
    <source>
        <dbReference type="Proteomes" id="UP001174694"/>
    </source>
</evidence>
<name>A0AA38RID6_9PEZI</name>
<dbReference type="PANTHER" id="PTHR12452">
    <property type="entry name" value="42-9-9 PROTEIN-RELATED"/>
    <property type="match status" value="1"/>
</dbReference>
<dbReference type="AlphaFoldDB" id="A0AA38RID6"/>
<dbReference type="PANTHER" id="PTHR12452:SF0">
    <property type="entry name" value="THIOREDOXIN DOMAIN-CONTAINING PROTEIN 17"/>
    <property type="match status" value="1"/>
</dbReference>
<organism evidence="3 4">
    <name type="scientific">Pleurostoma richardsiae</name>
    <dbReference type="NCBI Taxonomy" id="41990"/>
    <lineage>
        <taxon>Eukaryota</taxon>
        <taxon>Fungi</taxon>
        <taxon>Dikarya</taxon>
        <taxon>Ascomycota</taxon>
        <taxon>Pezizomycotina</taxon>
        <taxon>Sordariomycetes</taxon>
        <taxon>Sordariomycetidae</taxon>
        <taxon>Calosphaeriales</taxon>
        <taxon>Pleurostomataceae</taxon>
        <taxon>Pleurostoma</taxon>
    </lineage>
</organism>
<evidence type="ECO:0000256" key="1">
    <source>
        <dbReference type="ARBA" id="ARBA00008987"/>
    </source>
</evidence>
<reference evidence="3" key="1">
    <citation type="submission" date="2022-07" db="EMBL/GenBank/DDBJ databases">
        <title>Fungi with potential for degradation of polypropylene.</title>
        <authorList>
            <person name="Gostincar C."/>
        </authorList>
    </citation>
    <scope>NUCLEOTIDE SEQUENCE</scope>
    <source>
        <strain evidence="3">EXF-13308</strain>
    </source>
</reference>
<keyword evidence="4" id="KW-1185">Reference proteome</keyword>
<protein>
    <recommendedName>
        <fullName evidence="2">Thioredoxin domain-containing protein</fullName>
    </recommendedName>
</protein>
<gene>
    <name evidence="3" type="ORF">NKR23_g3691</name>
</gene>
<dbReference type="Gene3D" id="3.40.30.10">
    <property type="entry name" value="Glutaredoxin"/>
    <property type="match status" value="1"/>
</dbReference>
<dbReference type="GO" id="GO:0005829">
    <property type="term" value="C:cytosol"/>
    <property type="evidence" value="ECO:0007669"/>
    <property type="project" value="TreeGrafter"/>
</dbReference>
<dbReference type="SUPFAM" id="SSF52833">
    <property type="entry name" value="Thioredoxin-like"/>
    <property type="match status" value="1"/>
</dbReference>